<evidence type="ECO:0000256" key="2">
    <source>
        <dbReference type="ARBA" id="ARBA00022679"/>
    </source>
</evidence>
<evidence type="ECO:0000313" key="6">
    <source>
        <dbReference type="Proteomes" id="UP000190683"/>
    </source>
</evidence>
<dbReference type="GO" id="GO:0032259">
    <property type="term" value="P:methylation"/>
    <property type="evidence" value="ECO:0007669"/>
    <property type="project" value="UniProtKB-KW"/>
</dbReference>
<dbReference type="EC" id="2.1.1.-" evidence="3"/>
<sequence>MNNKDIGLPINTIYNEDCLIGMQRINDKSIDMILCDLPYGTTACAWDSIIPLNELWEQYKRIIKPTGAIVLFGSQPFTSLLVASNLEWFKYSWIWHKNRATGHVHAKNKPMKIHEDICVFSQGTTVHASQSKKRMTYNPQGLISLDTPIIRVRNDRGDDTVLSARKSHRPTEQTDTGYPNSLLYFPIEMNEKRFHPTQKPLALCEYLIKTYSNSNEIILDNCMGSGTTALASINTGRNYIGFEKDFEIYNIAMERVESNG</sequence>
<evidence type="ECO:0000256" key="3">
    <source>
        <dbReference type="RuleBase" id="RU362026"/>
    </source>
</evidence>
<feature type="domain" description="DNA methylase N-4/N-6" evidence="4">
    <location>
        <begin position="30"/>
        <end position="254"/>
    </location>
</feature>
<dbReference type="RefSeq" id="WP_078318500.1">
    <property type="nucleotide sequence ID" value="NZ_MUYV01000014.1"/>
</dbReference>
<dbReference type="STRING" id="573983.B0681_09545"/>
<accession>A0A1T0CMP9</accession>
<dbReference type="SUPFAM" id="SSF53335">
    <property type="entry name" value="S-adenosyl-L-methionine-dependent methyltransferases"/>
    <property type="match status" value="1"/>
</dbReference>
<organism evidence="5 6">
    <name type="scientific">Moraxella porci DSM 25326</name>
    <dbReference type="NCBI Taxonomy" id="573983"/>
    <lineage>
        <taxon>Bacteria</taxon>
        <taxon>Pseudomonadati</taxon>
        <taxon>Pseudomonadota</taxon>
        <taxon>Gammaproteobacteria</taxon>
        <taxon>Moraxellales</taxon>
        <taxon>Moraxellaceae</taxon>
        <taxon>Moraxella</taxon>
    </lineage>
</organism>
<name>A0A1T0CMP9_9GAMM</name>
<dbReference type="GO" id="GO:0003677">
    <property type="term" value="F:DNA binding"/>
    <property type="evidence" value="ECO:0007669"/>
    <property type="project" value="InterPro"/>
</dbReference>
<dbReference type="Gene3D" id="3.40.50.150">
    <property type="entry name" value="Vaccinia Virus protein VP39"/>
    <property type="match status" value="1"/>
</dbReference>
<dbReference type="GO" id="GO:0008170">
    <property type="term" value="F:N-methyltransferase activity"/>
    <property type="evidence" value="ECO:0007669"/>
    <property type="project" value="InterPro"/>
</dbReference>
<proteinExistence type="inferred from homology"/>
<evidence type="ECO:0000256" key="1">
    <source>
        <dbReference type="ARBA" id="ARBA00022603"/>
    </source>
</evidence>
<dbReference type="InterPro" id="IPR002941">
    <property type="entry name" value="DNA_methylase_N4/N6"/>
</dbReference>
<keyword evidence="1 5" id="KW-0489">Methyltransferase</keyword>
<dbReference type="PRINTS" id="PR00508">
    <property type="entry name" value="S21N4MTFRASE"/>
</dbReference>
<dbReference type="InterPro" id="IPR001091">
    <property type="entry name" value="RM_Methyltransferase"/>
</dbReference>
<evidence type="ECO:0000259" key="4">
    <source>
        <dbReference type="Pfam" id="PF01555"/>
    </source>
</evidence>
<gene>
    <name evidence="5" type="ORF">B0681_09545</name>
</gene>
<dbReference type="Proteomes" id="UP000190683">
    <property type="component" value="Unassembled WGS sequence"/>
</dbReference>
<reference evidence="5 6" key="1">
    <citation type="submission" date="2017-02" db="EMBL/GenBank/DDBJ databases">
        <title>Draft genome sequence of Moraxella porci CCUG 54912T type strain.</title>
        <authorList>
            <person name="Salva-Serra F."/>
            <person name="Engstrom-Jakobsson H."/>
            <person name="Thorell K."/>
            <person name="Jaen-Luchoro D."/>
            <person name="Gonzales-Siles L."/>
            <person name="Karlsson R."/>
            <person name="Yazdan S."/>
            <person name="Boulund F."/>
            <person name="Johnning A."/>
            <person name="Engstrand L."/>
            <person name="Kristiansson E."/>
            <person name="Moore E."/>
        </authorList>
    </citation>
    <scope>NUCLEOTIDE SEQUENCE [LARGE SCALE GENOMIC DNA]</scope>
    <source>
        <strain evidence="5 6">CCUG 54912</strain>
    </source>
</reference>
<keyword evidence="2 5" id="KW-0808">Transferase</keyword>
<dbReference type="InterPro" id="IPR029063">
    <property type="entry name" value="SAM-dependent_MTases_sf"/>
</dbReference>
<evidence type="ECO:0000313" key="5">
    <source>
        <dbReference type="EMBL" id="OOS23431.1"/>
    </source>
</evidence>
<dbReference type="EMBL" id="MUYV01000014">
    <property type="protein sequence ID" value="OOS23431.1"/>
    <property type="molecule type" value="Genomic_DNA"/>
</dbReference>
<comment type="similarity">
    <text evidence="3">Belongs to the N(4)/N(6)-methyltransferase family.</text>
</comment>
<comment type="caution">
    <text evidence="5">The sequence shown here is derived from an EMBL/GenBank/DDBJ whole genome shotgun (WGS) entry which is preliminary data.</text>
</comment>
<dbReference type="Pfam" id="PF01555">
    <property type="entry name" value="N6_N4_Mtase"/>
    <property type="match status" value="1"/>
</dbReference>
<dbReference type="AlphaFoldDB" id="A0A1T0CMP9"/>
<keyword evidence="6" id="KW-1185">Reference proteome</keyword>
<protein>
    <recommendedName>
        <fullName evidence="3">Methyltransferase</fullName>
        <ecNumber evidence="3">2.1.1.-</ecNumber>
    </recommendedName>
</protein>